<evidence type="ECO:0000256" key="8">
    <source>
        <dbReference type="ARBA" id="ARBA00022759"/>
    </source>
</evidence>
<evidence type="ECO:0000256" key="2">
    <source>
        <dbReference type="ARBA" id="ARBA00001946"/>
    </source>
</evidence>
<evidence type="ECO:0000256" key="3">
    <source>
        <dbReference type="ARBA" id="ARBA00005300"/>
    </source>
</evidence>
<evidence type="ECO:0000259" key="12">
    <source>
        <dbReference type="PROSITE" id="PS50879"/>
    </source>
</evidence>
<organism evidence="13 14">
    <name type="scientific">SAR324 cluster bacterium</name>
    <dbReference type="NCBI Taxonomy" id="2024889"/>
    <lineage>
        <taxon>Bacteria</taxon>
        <taxon>Deltaproteobacteria</taxon>
        <taxon>SAR324 cluster</taxon>
    </lineage>
</organism>
<dbReference type="EC" id="3.1.26.4" evidence="5"/>
<dbReference type="SUPFAM" id="SSF53098">
    <property type="entry name" value="Ribonuclease H-like"/>
    <property type="match status" value="1"/>
</dbReference>
<dbReference type="Pfam" id="PF00075">
    <property type="entry name" value="RNase_H"/>
    <property type="match status" value="1"/>
</dbReference>
<evidence type="ECO:0000256" key="7">
    <source>
        <dbReference type="ARBA" id="ARBA00022723"/>
    </source>
</evidence>
<proteinExistence type="inferred from homology"/>
<evidence type="ECO:0000256" key="1">
    <source>
        <dbReference type="ARBA" id="ARBA00000077"/>
    </source>
</evidence>
<evidence type="ECO:0000256" key="5">
    <source>
        <dbReference type="ARBA" id="ARBA00012180"/>
    </source>
</evidence>
<dbReference type="GO" id="GO:0004523">
    <property type="term" value="F:RNA-DNA hybrid ribonuclease activity"/>
    <property type="evidence" value="ECO:0007669"/>
    <property type="project" value="UniProtKB-EC"/>
</dbReference>
<sequence>MKRYKDGPQDGVFTDGSARPNPGPGGWGVVFVKNGQIQKELFGYDGNTTNNRMELRALIEGYKLIPEDEATEIYSDSELCVKTINEWAAAWEKRGWKRKGGEVKNLELVKELYSLHKKHPKVRLKWIKAHNGWLWNEYADSLSNEWTRR</sequence>
<comment type="cofactor">
    <cofactor evidence="2">
        <name>Mg(2+)</name>
        <dbReference type="ChEBI" id="CHEBI:18420"/>
    </cofactor>
</comment>
<dbReference type="GO" id="GO:0043137">
    <property type="term" value="P:DNA replication, removal of RNA primer"/>
    <property type="evidence" value="ECO:0007669"/>
    <property type="project" value="TreeGrafter"/>
</dbReference>
<keyword evidence="7" id="KW-0479">Metal-binding</keyword>
<dbReference type="InterPro" id="IPR022892">
    <property type="entry name" value="RNaseHI"/>
</dbReference>
<evidence type="ECO:0000256" key="6">
    <source>
        <dbReference type="ARBA" id="ARBA00022722"/>
    </source>
</evidence>
<dbReference type="Gene3D" id="3.30.420.10">
    <property type="entry name" value="Ribonuclease H-like superfamily/Ribonuclease H"/>
    <property type="match status" value="1"/>
</dbReference>
<feature type="domain" description="RNase H type-1" evidence="12">
    <location>
        <begin position="6"/>
        <end position="148"/>
    </location>
</feature>
<evidence type="ECO:0000256" key="11">
    <source>
        <dbReference type="SAM" id="MobiDB-lite"/>
    </source>
</evidence>
<feature type="region of interest" description="Disordered" evidence="11">
    <location>
        <begin position="1"/>
        <end position="25"/>
    </location>
</feature>
<dbReference type="PROSITE" id="PS50879">
    <property type="entry name" value="RNASE_H_1"/>
    <property type="match status" value="1"/>
</dbReference>
<evidence type="ECO:0000313" key="14">
    <source>
        <dbReference type="Proteomes" id="UP000524246"/>
    </source>
</evidence>
<name>A0A7X9FTV2_9DELT</name>
<keyword evidence="8" id="KW-0255">Endonuclease</keyword>
<protein>
    <recommendedName>
        <fullName evidence="5">ribonuclease H</fullName>
        <ecNumber evidence="5">3.1.26.4</ecNumber>
    </recommendedName>
</protein>
<comment type="subunit">
    <text evidence="4">Monomer.</text>
</comment>
<comment type="catalytic activity">
    <reaction evidence="1">
        <text>Endonucleolytic cleavage to 5'-phosphomonoester.</text>
        <dbReference type="EC" id="3.1.26.4"/>
    </reaction>
</comment>
<dbReference type="InterPro" id="IPR050092">
    <property type="entry name" value="RNase_H"/>
</dbReference>
<comment type="similarity">
    <text evidence="3">Belongs to the RNase H family.</text>
</comment>
<dbReference type="GO" id="GO:0003676">
    <property type="term" value="F:nucleic acid binding"/>
    <property type="evidence" value="ECO:0007669"/>
    <property type="project" value="InterPro"/>
</dbReference>
<evidence type="ECO:0000256" key="9">
    <source>
        <dbReference type="ARBA" id="ARBA00022801"/>
    </source>
</evidence>
<gene>
    <name evidence="13" type="ORF">GYA55_13740</name>
</gene>
<evidence type="ECO:0000256" key="10">
    <source>
        <dbReference type="ARBA" id="ARBA00022842"/>
    </source>
</evidence>
<accession>A0A7X9FTV2</accession>
<dbReference type="InterPro" id="IPR036397">
    <property type="entry name" value="RNaseH_sf"/>
</dbReference>
<keyword evidence="10" id="KW-0460">Magnesium</keyword>
<keyword evidence="9" id="KW-0378">Hydrolase</keyword>
<dbReference type="InterPro" id="IPR012337">
    <property type="entry name" value="RNaseH-like_sf"/>
</dbReference>
<reference evidence="13 14" key="1">
    <citation type="journal article" date="2020" name="Biotechnol. Biofuels">
        <title>New insights from the biogas microbiome by comprehensive genome-resolved metagenomics of nearly 1600 species originating from multiple anaerobic digesters.</title>
        <authorList>
            <person name="Campanaro S."/>
            <person name="Treu L."/>
            <person name="Rodriguez-R L.M."/>
            <person name="Kovalovszki A."/>
            <person name="Ziels R.M."/>
            <person name="Maus I."/>
            <person name="Zhu X."/>
            <person name="Kougias P.G."/>
            <person name="Basile A."/>
            <person name="Luo G."/>
            <person name="Schluter A."/>
            <person name="Konstantinidis K.T."/>
            <person name="Angelidaki I."/>
        </authorList>
    </citation>
    <scope>NUCLEOTIDE SEQUENCE [LARGE SCALE GENOMIC DNA]</scope>
    <source>
        <strain evidence="13">AS27yjCOA_65</strain>
    </source>
</reference>
<dbReference type="AlphaFoldDB" id="A0A7X9FTV2"/>
<dbReference type="PANTHER" id="PTHR10642">
    <property type="entry name" value="RIBONUCLEASE H1"/>
    <property type="match status" value="1"/>
</dbReference>
<dbReference type="InterPro" id="IPR002156">
    <property type="entry name" value="RNaseH_domain"/>
</dbReference>
<dbReference type="PANTHER" id="PTHR10642:SF26">
    <property type="entry name" value="RIBONUCLEASE H1"/>
    <property type="match status" value="1"/>
</dbReference>
<comment type="caution">
    <text evidence="13">The sequence shown here is derived from an EMBL/GenBank/DDBJ whole genome shotgun (WGS) entry which is preliminary data.</text>
</comment>
<dbReference type="GO" id="GO:0046872">
    <property type="term" value="F:metal ion binding"/>
    <property type="evidence" value="ECO:0007669"/>
    <property type="project" value="UniProtKB-KW"/>
</dbReference>
<dbReference type="EMBL" id="JAAZON010000629">
    <property type="protein sequence ID" value="NMC64221.1"/>
    <property type="molecule type" value="Genomic_DNA"/>
</dbReference>
<evidence type="ECO:0000313" key="13">
    <source>
        <dbReference type="EMBL" id="NMC64221.1"/>
    </source>
</evidence>
<dbReference type="Proteomes" id="UP000524246">
    <property type="component" value="Unassembled WGS sequence"/>
</dbReference>
<evidence type="ECO:0000256" key="4">
    <source>
        <dbReference type="ARBA" id="ARBA00011245"/>
    </source>
</evidence>
<keyword evidence="6" id="KW-0540">Nuclease</keyword>
<dbReference type="CDD" id="cd09278">
    <property type="entry name" value="RNase_HI_prokaryote_like"/>
    <property type="match status" value="1"/>
</dbReference>